<evidence type="ECO:0000313" key="2">
    <source>
        <dbReference type="Proteomes" id="UP000494329"/>
    </source>
</evidence>
<dbReference type="EMBL" id="CADIKF010000046">
    <property type="protein sequence ID" value="CAB3766452.1"/>
    <property type="molecule type" value="Genomic_DNA"/>
</dbReference>
<reference evidence="1 2" key="1">
    <citation type="submission" date="2020-04" db="EMBL/GenBank/DDBJ databases">
        <authorList>
            <person name="De Canck E."/>
        </authorList>
    </citation>
    <scope>NUCLEOTIDE SEQUENCE [LARGE SCALE GENOMIC DNA]</scope>
    <source>
        <strain evidence="1 2">LMG 29739</strain>
    </source>
</reference>
<dbReference type="AlphaFoldDB" id="A0A6J5EMI8"/>
<dbReference type="Proteomes" id="UP000494329">
    <property type="component" value="Unassembled WGS sequence"/>
</dbReference>
<proteinExistence type="predicted"/>
<evidence type="ECO:0000313" key="1">
    <source>
        <dbReference type="EMBL" id="CAB3766452.1"/>
    </source>
</evidence>
<dbReference type="RefSeq" id="WP_246270510.1">
    <property type="nucleotide sequence ID" value="NZ_CADIKF010000046.1"/>
</dbReference>
<name>A0A6J5EMI8_9BURK</name>
<organism evidence="1 2">
    <name type="scientific">Paraburkholderia solisilvae</name>
    <dbReference type="NCBI Taxonomy" id="624376"/>
    <lineage>
        <taxon>Bacteria</taxon>
        <taxon>Pseudomonadati</taxon>
        <taxon>Pseudomonadota</taxon>
        <taxon>Betaproteobacteria</taxon>
        <taxon>Burkholderiales</taxon>
        <taxon>Burkholderiaceae</taxon>
        <taxon>Paraburkholderia</taxon>
    </lineage>
</organism>
<sequence length="99" mass="11294">MSFDEARRLKEVYLALLNGIEYEERIGSLINLNEAQTVFFEEFRSARDAWMNWPARVGPILAAELNVDAGRVTELLTGHVHRHITQLGEPDPDLAFARN</sequence>
<gene>
    <name evidence="1" type="ORF">LMG29739_04834</name>
</gene>
<keyword evidence="2" id="KW-1185">Reference proteome</keyword>
<accession>A0A6J5EMI8</accession>
<protein>
    <submittedName>
        <fullName evidence="1">Uncharacterized protein</fullName>
    </submittedName>
</protein>